<evidence type="ECO:0000313" key="2">
    <source>
        <dbReference type="Proteomes" id="UP000554482"/>
    </source>
</evidence>
<dbReference type="EMBL" id="JABWDY010038227">
    <property type="protein sequence ID" value="KAF5179861.1"/>
    <property type="molecule type" value="Genomic_DNA"/>
</dbReference>
<protein>
    <submittedName>
        <fullName evidence="1">Uncharacterized protein</fullName>
    </submittedName>
</protein>
<keyword evidence="2" id="KW-1185">Reference proteome</keyword>
<dbReference type="Proteomes" id="UP000554482">
    <property type="component" value="Unassembled WGS sequence"/>
</dbReference>
<accession>A0A7J6V561</accession>
<reference evidence="1 2" key="1">
    <citation type="submission" date="2020-06" db="EMBL/GenBank/DDBJ databases">
        <title>Transcriptomic and genomic resources for Thalictrum thalictroides and T. hernandezii: Facilitating candidate gene discovery in an emerging model plant lineage.</title>
        <authorList>
            <person name="Arias T."/>
            <person name="Riano-Pachon D.M."/>
            <person name="Di Stilio V.S."/>
        </authorList>
    </citation>
    <scope>NUCLEOTIDE SEQUENCE [LARGE SCALE GENOMIC DNA]</scope>
    <source>
        <strain evidence="2">cv. WT478/WT964</strain>
        <tissue evidence="1">Leaves</tissue>
    </source>
</reference>
<dbReference type="AlphaFoldDB" id="A0A7J6V561"/>
<evidence type="ECO:0000313" key="1">
    <source>
        <dbReference type="EMBL" id="KAF5179861.1"/>
    </source>
</evidence>
<comment type="caution">
    <text evidence="1">The sequence shown here is derived from an EMBL/GenBank/DDBJ whole genome shotgun (WGS) entry which is preliminary data.</text>
</comment>
<gene>
    <name evidence="1" type="ORF">FRX31_030552</name>
</gene>
<sequence length="79" mass="8966">SSCSLFEDKAIYSNDIQLQNIDSVSYGSRELRKTTQSTLRININSEFFQSPLLFNQLPQVISNSGPSFSSEISLILHFY</sequence>
<organism evidence="1 2">
    <name type="scientific">Thalictrum thalictroides</name>
    <name type="common">Rue-anemone</name>
    <name type="synonym">Anemone thalictroides</name>
    <dbReference type="NCBI Taxonomy" id="46969"/>
    <lineage>
        <taxon>Eukaryota</taxon>
        <taxon>Viridiplantae</taxon>
        <taxon>Streptophyta</taxon>
        <taxon>Embryophyta</taxon>
        <taxon>Tracheophyta</taxon>
        <taxon>Spermatophyta</taxon>
        <taxon>Magnoliopsida</taxon>
        <taxon>Ranunculales</taxon>
        <taxon>Ranunculaceae</taxon>
        <taxon>Thalictroideae</taxon>
        <taxon>Thalictrum</taxon>
    </lineage>
</organism>
<feature type="non-terminal residue" evidence="1">
    <location>
        <position position="1"/>
    </location>
</feature>
<proteinExistence type="predicted"/>
<name>A0A7J6V561_THATH</name>